<dbReference type="PANTHER" id="PTHR43685:SF3">
    <property type="entry name" value="SLR2126 PROTEIN"/>
    <property type="match status" value="1"/>
</dbReference>
<proteinExistence type="predicted"/>
<protein>
    <recommendedName>
        <fullName evidence="1">Glycosyltransferase 2-like domain-containing protein</fullName>
    </recommendedName>
</protein>
<keyword evidence="3" id="KW-1185">Reference proteome</keyword>
<evidence type="ECO:0000313" key="3">
    <source>
        <dbReference type="Proteomes" id="UP000321577"/>
    </source>
</evidence>
<dbReference type="RefSeq" id="WP_146851123.1">
    <property type="nucleotide sequence ID" value="NZ_BKAG01000018.1"/>
</dbReference>
<evidence type="ECO:0000259" key="1">
    <source>
        <dbReference type="Pfam" id="PF00535"/>
    </source>
</evidence>
<dbReference type="CDD" id="cd00761">
    <property type="entry name" value="Glyco_tranf_GTA_type"/>
    <property type="match status" value="1"/>
</dbReference>
<dbReference type="EMBL" id="BKAG01000018">
    <property type="protein sequence ID" value="GEP43549.1"/>
    <property type="molecule type" value="Genomic_DNA"/>
</dbReference>
<evidence type="ECO:0000313" key="2">
    <source>
        <dbReference type="EMBL" id="GEP43549.1"/>
    </source>
</evidence>
<dbReference type="InterPro" id="IPR029044">
    <property type="entry name" value="Nucleotide-diphossugar_trans"/>
</dbReference>
<organism evidence="2 3">
    <name type="scientific">Brevifollis gellanilyticus</name>
    <dbReference type="NCBI Taxonomy" id="748831"/>
    <lineage>
        <taxon>Bacteria</taxon>
        <taxon>Pseudomonadati</taxon>
        <taxon>Verrucomicrobiota</taxon>
        <taxon>Verrucomicrobiia</taxon>
        <taxon>Verrucomicrobiales</taxon>
        <taxon>Verrucomicrobiaceae</taxon>
    </lineage>
</organism>
<name>A0A512M9Y5_9BACT</name>
<dbReference type="PANTHER" id="PTHR43685">
    <property type="entry name" value="GLYCOSYLTRANSFERASE"/>
    <property type="match status" value="1"/>
</dbReference>
<dbReference type="Gene3D" id="3.90.550.10">
    <property type="entry name" value="Spore Coat Polysaccharide Biosynthesis Protein SpsA, Chain A"/>
    <property type="match status" value="1"/>
</dbReference>
<dbReference type="SUPFAM" id="SSF53448">
    <property type="entry name" value="Nucleotide-diphospho-sugar transferases"/>
    <property type="match status" value="1"/>
</dbReference>
<dbReference type="Pfam" id="PF00535">
    <property type="entry name" value="Glycos_transf_2"/>
    <property type="match status" value="1"/>
</dbReference>
<feature type="domain" description="Glycosyltransferase 2-like" evidence="1">
    <location>
        <begin position="12"/>
        <end position="175"/>
    </location>
</feature>
<gene>
    <name evidence="2" type="ORF">BGE01nite_28400</name>
</gene>
<accession>A0A512M9Y5</accession>
<dbReference type="Proteomes" id="UP000321577">
    <property type="component" value="Unassembled WGS sequence"/>
</dbReference>
<dbReference type="InterPro" id="IPR050834">
    <property type="entry name" value="Glycosyltransf_2"/>
</dbReference>
<reference evidence="2 3" key="1">
    <citation type="submission" date="2019-07" db="EMBL/GenBank/DDBJ databases">
        <title>Whole genome shotgun sequence of Brevifollis gellanilyticus NBRC 108608.</title>
        <authorList>
            <person name="Hosoyama A."/>
            <person name="Uohara A."/>
            <person name="Ohji S."/>
            <person name="Ichikawa N."/>
        </authorList>
    </citation>
    <scope>NUCLEOTIDE SEQUENCE [LARGE SCALE GENOMIC DNA]</scope>
    <source>
        <strain evidence="2 3">NBRC 108608</strain>
    </source>
</reference>
<comment type="caution">
    <text evidence="2">The sequence shown here is derived from an EMBL/GenBank/DDBJ whole genome shotgun (WGS) entry which is preliminary data.</text>
</comment>
<sequence length="324" mass="36053">MSQPSPRIVPVSAILPTRNRAPILARFLESLEVQDTLPREIVICDASDGDDTRALVESIRPRWQQRFGDQVVWQYLLANRKGLAPQRNQAVAAATQTYVWFLDDDIILEPGCLKHLHDVIAKDETVGGVTATLINEPYHPPGKATRALMRWFENGHVRDTYASACVGPGWTFLHDASLEGPPLMRAEWLGGGCTLYTKAALPVPAVPDHFEGAAIGEDLAASLTVGQRWKMWHVRAARCIHDSQGGIHKRSRRALADQGLRNRYYIMTRVMGRDTPRDHLNLALMLGFSLLGSMRRPSQWMAGLQTILGYAQAAWSIATRPAHV</sequence>
<dbReference type="OrthoDB" id="9771846at2"/>
<dbReference type="AlphaFoldDB" id="A0A512M9Y5"/>
<dbReference type="InterPro" id="IPR001173">
    <property type="entry name" value="Glyco_trans_2-like"/>
</dbReference>